<protein>
    <submittedName>
        <fullName evidence="2">Uncharacterized protein</fullName>
    </submittedName>
</protein>
<evidence type="ECO:0000313" key="3">
    <source>
        <dbReference type="Proteomes" id="UP001497453"/>
    </source>
</evidence>
<dbReference type="PANTHER" id="PTHR31642">
    <property type="entry name" value="TRICHOTHECENE 3-O-ACETYLTRANSFERASE"/>
    <property type="match status" value="1"/>
</dbReference>
<dbReference type="EMBL" id="OZ037945">
    <property type="protein sequence ID" value="CAL1702526.1"/>
    <property type="molecule type" value="Genomic_DNA"/>
</dbReference>
<dbReference type="Proteomes" id="UP001497453">
    <property type="component" value="Chromosome 2"/>
</dbReference>
<name>A0ABP1D3P5_9APHY</name>
<sequence length="509" mass="57552">MSLVHFVIPSEQRYLVRPLRPTRCEGRDVILYPPTDTLVLSFTMHGAWVLPAFIDVERFCVAVAKTLSILPGVAGRLCKLPDTGGKKGDIYLRLTNSGVPVSVVDDYTTERFPMGHVLVDPEEFEPWVDPIPLPSVVDEDEPLFRVRLTRLHKSGQMIYTTCWLHALGDGYMASLVGTYISTFYRGDSVERLPLPSMEKVFFPPPPSDPAMAAKFLPLMKHLRDARSPEELIPLMLESQERTVPINLPFSASQIQRLAKRASMATADPAMSRLSKVHVLMAYIVLQYNRAVREVRPGHELVDTVVNTLDYRGNPQFAPVAMFGNAAITLTCPSFTLPSLPENAGPREQTIHFYRCLAVIASSIRAGSLQARNPEFLEPYLAFHNDLCRTAYQQGFYQYLLPANDREMTFNSSHQVDWRRAGDFFTKDSEFADSKYTRFHSSAVIERYVRIFPANPIWKEGKDRHTGEWDLTYDGGLEVAFRLDRSIAASFQEAVRRDLELGFDQPLASL</sequence>
<dbReference type="Gene3D" id="3.30.559.10">
    <property type="entry name" value="Chloramphenicol acetyltransferase-like domain"/>
    <property type="match status" value="2"/>
</dbReference>
<accession>A0ABP1D3P5</accession>
<gene>
    <name evidence="2" type="ORF">GFSPODELE1_LOCUS4086</name>
</gene>
<keyword evidence="1" id="KW-0808">Transferase</keyword>
<reference evidence="3" key="1">
    <citation type="submission" date="2024-04" db="EMBL/GenBank/DDBJ databases">
        <authorList>
            <person name="Shaw F."/>
            <person name="Minotto A."/>
        </authorList>
    </citation>
    <scope>NUCLEOTIDE SEQUENCE [LARGE SCALE GENOMIC DNA]</scope>
</reference>
<dbReference type="InterPro" id="IPR023213">
    <property type="entry name" value="CAT-like_dom_sf"/>
</dbReference>
<dbReference type="InterPro" id="IPR050317">
    <property type="entry name" value="Plant_Fungal_Acyltransferase"/>
</dbReference>
<proteinExistence type="predicted"/>
<evidence type="ECO:0000313" key="2">
    <source>
        <dbReference type="EMBL" id="CAL1702526.1"/>
    </source>
</evidence>
<keyword evidence="3" id="KW-1185">Reference proteome</keyword>
<organism evidence="2 3">
    <name type="scientific">Somion occarium</name>
    <dbReference type="NCBI Taxonomy" id="3059160"/>
    <lineage>
        <taxon>Eukaryota</taxon>
        <taxon>Fungi</taxon>
        <taxon>Dikarya</taxon>
        <taxon>Basidiomycota</taxon>
        <taxon>Agaricomycotina</taxon>
        <taxon>Agaricomycetes</taxon>
        <taxon>Polyporales</taxon>
        <taxon>Cerrenaceae</taxon>
        <taxon>Somion</taxon>
    </lineage>
</organism>
<dbReference type="PANTHER" id="PTHR31642:SF310">
    <property type="entry name" value="FATTY ALCOHOL:CAFFEOYL-COA ACYLTRANSFERASE"/>
    <property type="match status" value="1"/>
</dbReference>
<evidence type="ECO:0000256" key="1">
    <source>
        <dbReference type="ARBA" id="ARBA00022679"/>
    </source>
</evidence>